<dbReference type="HAMAP" id="MF_00265">
    <property type="entry name" value="VapC_Nob1"/>
    <property type="match status" value="1"/>
</dbReference>
<dbReference type="AlphaFoldDB" id="A0A4U0SKG9"/>
<dbReference type="EC" id="3.1.-.-" evidence="6"/>
<keyword evidence="1 6" id="KW-1277">Toxin-antitoxin system</keyword>
<name>A0A4U0SKG9_9ACTN</name>
<dbReference type="Gene3D" id="3.40.50.1010">
    <property type="entry name" value="5'-nuclease"/>
    <property type="match status" value="1"/>
</dbReference>
<dbReference type="GO" id="GO:0004540">
    <property type="term" value="F:RNA nuclease activity"/>
    <property type="evidence" value="ECO:0007669"/>
    <property type="project" value="InterPro"/>
</dbReference>
<reference evidence="8 9" key="1">
    <citation type="submission" date="2019-04" db="EMBL/GenBank/DDBJ databases">
        <title>Streptomyces oryziradicis sp. nov., a novel actinomycete isolated from rhizosphere soil of rice (Oryza sativa L.).</title>
        <authorList>
            <person name="Li C."/>
        </authorList>
    </citation>
    <scope>NUCLEOTIDE SEQUENCE [LARGE SCALE GENOMIC DNA]</scope>
    <source>
        <strain evidence="8 9">NEAU-C40</strain>
    </source>
</reference>
<dbReference type="Pfam" id="PF01850">
    <property type="entry name" value="PIN"/>
    <property type="match status" value="1"/>
</dbReference>
<dbReference type="GO" id="GO:0016787">
    <property type="term" value="F:hydrolase activity"/>
    <property type="evidence" value="ECO:0007669"/>
    <property type="project" value="UniProtKB-KW"/>
</dbReference>
<evidence type="ECO:0000256" key="3">
    <source>
        <dbReference type="ARBA" id="ARBA00022723"/>
    </source>
</evidence>
<protein>
    <recommendedName>
        <fullName evidence="6">Ribonuclease VapC</fullName>
        <shortName evidence="6">RNase VapC</shortName>
        <ecNumber evidence="6">3.1.-.-</ecNumber>
    </recommendedName>
    <alternativeName>
        <fullName evidence="6">Toxin VapC</fullName>
    </alternativeName>
</protein>
<evidence type="ECO:0000256" key="6">
    <source>
        <dbReference type="HAMAP-Rule" id="MF_00265"/>
    </source>
</evidence>
<keyword evidence="9" id="KW-1185">Reference proteome</keyword>
<comment type="cofactor">
    <cofactor evidence="6">
        <name>Mg(2+)</name>
        <dbReference type="ChEBI" id="CHEBI:18420"/>
    </cofactor>
</comment>
<keyword evidence="2 6" id="KW-0540">Nuclease</keyword>
<accession>A0A4U0SKG9</accession>
<evidence type="ECO:0000313" key="8">
    <source>
        <dbReference type="EMBL" id="TKA09653.1"/>
    </source>
</evidence>
<dbReference type="EMBL" id="SUMC01000020">
    <property type="protein sequence ID" value="TKA09653.1"/>
    <property type="molecule type" value="Genomic_DNA"/>
</dbReference>
<feature type="binding site" evidence="6">
    <location>
        <position position="10"/>
    </location>
    <ligand>
        <name>Mg(2+)</name>
        <dbReference type="ChEBI" id="CHEBI:18420"/>
    </ligand>
</feature>
<dbReference type="GO" id="GO:0000287">
    <property type="term" value="F:magnesium ion binding"/>
    <property type="evidence" value="ECO:0007669"/>
    <property type="project" value="UniProtKB-UniRule"/>
</dbReference>
<organism evidence="8 9">
    <name type="scientific">Actinacidiphila oryziradicis</name>
    <dbReference type="NCBI Taxonomy" id="2571141"/>
    <lineage>
        <taxon>Bacteria</taxon>
        <taxon>Bacillati</taxon>
        <taxon>Actinomycetota</taxon>
        <taxon>Actinomycetes</taxon>
        <taxon>Kitasatosporales</taxon>
        <taxon>Streptomycetaceae</taxon>
        <taxon>Actinacidiphila</taxon>
    </lineage>
</organism>
<evidence type="ECO:0000259" key="7">
    <source>
        <dbReference type="Pfam" id="PF01850"/>
    </source>
</evidence>
<evidence type="ECO:0000256" key="5">
    <source>
        <dbReference type="ARBA" id="ARBA00022842"/>
    </source>
</evidence>
<dbReference type="RefSeq" id="WP_136725527.1">
    <property type="nucleotide sequence ID" value="NZ_SUMC01000020.1"/>
</dbReference>
<keyword evidence="4 6" id="KW-0378">Hydrolase</keyword>
<dbReference type="InterPro" id="IPR029060">
    <property type="entry name" value="PIN-like_dom_sf"/>
</dbReference>
<dbReference type="GO" id="GO:0090729">
    <property type="term" value="F:toxin activity"/>
    <property type="evidence" value="ECO:0007669"/>
    <property type="project" value="UniProtKB-KW"/>
</dbReference>
<dbReference type="OrthoDB" id="5184258at2"/>
<keyword evidence="3 6" id="KW-0479">Metal-binding</keyword>
<feature type="domain" description="PIN" evidence="7">
    <location>
        <begin position="8"/>
        <end position="129"/>
    </location>
</feature>
<sequence>MTDLRVVIADTSGLLALFNPGDRHHEAASSSVRAIGHMVVPPFVLAELDCLITARAGAGAAVRALEYLSAGVVRGRFEVPEVGAHLGAVQAVMKTYPDIGLTDAMNVVLAREFRTGAVLTLDERHFRKVRPLTAHDAFTLLPADL</sequence>
<dbReference type="InterPro" id="IPR002716">
    <property type="entry name" value="PIN_dom"/>
</dbReference>
<feature type="binding site" evidence="6">
    <location>
        <position position="103"/>
    </location>
    <ligand>
        <name>Mg(2+)</name>
        <dbReference type="ChEBI" id="CHEBI:18420"/>
    </ligand>
</feature>
<evidence type="ECO:0000256" key="2">
    <source>
        <dbReference type="ARBA" id="ARBA00022722"/>
    </source>
</evidence>
<dbReference type="Proteomes" id="UP000305778">
    <property type="component" value="Unassembled WGS sequence"/>
</dbReference>
<keyword evidence="5 6" id="KW-0460">Magnesium</keyword>
<gene>
    <name evidence="6" type="primary">vapC</name>
    <name evidence="8" type="ORF">FCI23_21285</name>
</gene>
<evidence type="ECO:0000256" key="1">
    <source>
        <dbReference type="ARBA" id="ARBA00022649"/>
    </source>
</evidence>
<proteinExistence type="inferred from homology"/>
<evidence type="ECO:0000256" key="4">
    <source>
        <dbReference type="ARBA" id="ARBA00022801"/>
    </source>
</evidence>
<dbReference type="InterPro" id="IPR022907">
    <property type="entry name" value="VapC_family"/>
</dbReference>
<evidence type="ECO:0000313" key="9">
    <source>
        <dbReference type="Proteomes" id="UP000305778"/>
    </source>
</evidence>
<dbReference type="SUPFAM" id="SSF88723">
    <property type="entry name" value="PIN domain-like"/>
    <property type="match status" value="1"/>
</dbReference>
<keyword evidence="6" id="KW-0800">Toxin</keyword>
<comment type="caution">
    <text evidence="8">The sequence shown here is derived from an EMBL/GenBank/DDBJ whole genome shotgun (WGS) entry which is preliminary data.</text>
</comment>
<comment type="similarity">
    <text evidence="6">Belongs to the PINc/VapC protein family.</text>
</comment>
<comment type="function">
    <text evidence="6">Toxic component of a toxin-antitoxin (TA) system. An RNase.</text>
</comment>